<feature type="signal peptide" evidence="2">
    <location>
        <begin position="1"/>
        <end position="20"/>
    </location>
</feature>
<name>A0A6N4SR53_CYTH3</name>
<dbReference type="InterPro" id="IPR045800">
    <property type="entry name" value="HMBD"/>
</dbReference>
<evidence type="ECO:0000259" key="3">
    <source>
        <dbReference type="Pfam" id="PF19335"/>
    </source>
</evidence>
<evidence type="ECO:0000256" key="2">
    <source>
        <dbReference type="SAM" id="SignalP"/>
    </source>
</evidence>
<organism evidence="4 5">
    <name type="scientific">Cytophaga hutchinsonii (strain ATCC 33406 / DSM 1761 / CIP 103989 / NBRC 15051 / NCIMB 9469 / D465)</name>
    <dbReference type="NCBI Taxonomy" id="269798"/>
    <lineage>
        <taxon>Bacteria</taxon>
        <taxon>Pseudomonadati</taxon>
        <taxon>Bacteroidota</taxon>
        <taxon>Cytophagia</taxon>
        <taxon>Cytophagales</taxon>
        <taxon>Cytophagaceae</taxon>
        <taxon>Cytophaga</taxon>
    </lineage>
</organism>
<accession>A0A6N4SR53</accession>
<dbReference type="RefSeq" id="WP_011584891.1">
    <property type="nucleotide sequence ID" value="NC_008255.1"/>
</dbReference>
<dbReference type="Proteomes" id="UP000001822">
    <property type="component" value="Chromosome"/>
</dbReference>
<keyword evidence="5" id="KW-1185">Reference proteome</keyword>
<dbReference type="AlphaFoldDB" id="A0A6N4SR53"/>
<evidence type="ECO:0000313" key="5">
    <source>
        <dbReference type="Proteomes" id="UP000001822"/>
    </source>
</evidence>
<dbReference type="GO" id="GO:0046872">
    <property type="term" value="F:metal ion binding"/>
    <property type="evidence" value="ECO:0007669"/>
    <property type="project" value="InterPro"/>
</dbReference>
<reference evidence="4 5" key="1">
    <citation type="journal article" date="2007" name="Appl. Environ. Microbiol.">
        <title>Genome sequence of the cellulolytic gliding bacterium Cytophaga hutchinsonii.</title>
        <authorList>
            <person name="Xie G."/>
            <person name="Bruce D.C."/>
            <person name="Challacombe J.F."/>
            <person name="Chertkov O."/>
            <person name="Detter J.C."/>
            <person name="Gilna P."/>
            <person name="Han C.S."/>
            <person name="Lucas S."/>
            <person name="Misra M."/>
            <person name="Myers G.L."/>
            <person name="Richardson P."/>
            <person name="Tapia R."/>
            <person name="Thayer N."/>
            <person name="Thompson L.S."/>
            <person name="Brettin T.S."/>
            <person name="Henrissat B."/>
            <person name="Wilson D.B."/>
            <person name="McBride M.J."/>
        </authorList>
    </citation>
    <scope>NUCLEOTIDE SEQUENCE [LARGE SCALE GENOMIC DNA]</scope>
    <source>
        <strain evidence="5">ATCC 33406 / DSM 1761 / CIP 103989 / NBRC 15051 / NCIMB 9469 / D465</strain>
    </source>
</reference>
<evidence type="ECO:0000313" key="4">
    <source>
        <dbReference type="EMBL" id="ABG58776.1"/>
    </source>
</evidence>
<evidence type="ECO:0000256" key="1">
    <source>
        <dbReference type="SAM" id="MobiDB-lite"/>
    </source>
</evidence>
<proteinExistence type="predicted"/>
<feature type="region of interest" description="Disordered" evidence="1">
    <location>
        <begin position="66"/>
        <end position="87"/>
    </location>
</feature>
<dbReference type="KEGG" id="chu:CHU_1505"/>
<protein>
    <recommendedName>
        <fullName evidence="3">Heavy metal binding domain-containing protein</fullName>
    </recommendedName>
</protein>
<keyword evidence="2" id="KW-0732">Signal</keyword>
<dbReference type="PROSITE" id="PS51257">
    <property type="entry name" value="PROKAR_LIPOPROTEIN"/>
    <property type="match status" value="1"/>
</dbReference>
<sequence length="87" mass="9634">MKKIILPIMAIAIVALVAISCENKNNNLPEDTHTTTQQYTCPMHPEVISDKPGSCPKCGMDLVKKSSSEPMDMKHDSTMHNDSTMKM</sequence>
<feature type="chain" id="PRO_5026695943" description="Heavy metal binding domain-containing protein" evidence="2">
    <location>
        <begin position="21"/>
        <end position="87"/>
    </location>
</feature>
<dbReference type="Pfam" id="PF19335">
    <property type="entry name" value="HMBD"/>
    <property type="match status" value="1"/>
</dbReference>
<feature type="domain" description="Heavy metal binding" evidence="3">
    <location>
        <begin position="39"/>
        <end position="65"/>
    </location>
</feature>
<dbReference type="EMBL" id="CP000383">
    <property type="protein sequence ID" value="ABG58776.1"/>
    <property type="molecule type" value="Genomic_DNA"/>
</dbReference>
<gene>
    <name evidence="4" type="ordered locus">CHU_1505</name>
</gene>